<reference evidence="1 2" key="1">
    <citation type="journal article" date="2022" name="bioRxiv">
        <title>Genomics of Preaxostyla Flagellates Illuminates Evolutionary Transitions and the Path Towards Mitochondrial Loss.</title>
        <authorList>
            <person name="Novak L.V.F."/>
            <person name="Treitli S.C."/>
            <person name="Pyrih J."/>
            <person name="Halakuc P."/>
            <person name="Pipaliya S.V."/>
            <person name="Vacek V."/>
            <person name="Brzon O."/>
            <person name="Soukal P."/>
            <person name="Eme L."/>
            <person name="Dacks J.B."/>
            <person name="Karnkowska A."/>
            <person name="Elias M."/>
            <person name="Hampl V."/>
        </authorList>
    </citation>
    <scope>NUCLEOTIDE SEQUENCE [LARGE SCALE GENOMIC DNA]</scope>
    <source>
        <strain evidence="1">NAU3</strain>
        <tissue evidence="1">Gut</tissue>
    </source>
</reference>
<keyword evidence="2" id="KW-1185">Reference proteome</keyword>
<organism evidence="1 2">
    <name type="scientific">Blattamonas nauphoetae</name>
    <dbReference type="NCBI Taxonomy" id="2049346"/>
    <lineage>
        <taxon>Eukaryota</taxon>
        <taxon>Metamonada</taxon>
        <taxon>Preaxostyla</taxon>
        <taxon>Oxymonadida</taxon>
        <taxon>Blattamonas</taxon>
    </lineage>
</organism>
<evidence type="ECO:0000313" key="1">
    <source>
        <dbReference type="EMBL" id="KAK2950289.1"/>
    </source>
</evidence>
<evidence type="ECO:0000313" key="2">
    <source>
        <dbReference type="Proteomes" id="UP001281761"/>
    </source>
</evidence>
<dbReference type="Proteomes" id="UP001281761">
    <property type="component" value="Unassembled WGS sequence"/>
</dbReference>
<protein>
    <submittedName>
        <fullName evidence="1">Uncharacterized protein</fullName>
    </submittedName>
</protein>
<accession>A0ABQ9XHH0</accession>
<comment type="caution">
    <text evidence="1">The sequence shown here is derived from an EMBL/GenBank/DDBJ whole genome shotgun (WGS) entry which is preliminary data.</text>
</comment>
<dbReference type="EMBL" id="JARBJD010000139">
    <property type="protein sequence ID" value="KAK2950289.1"/>
    <property type="molecule type" value="Genomic_DNA"/>
</dbReference>
<name>A0ABQ9XHH0_9EUKA</name>
<gene>
    <name evidence="1" type="ORF">BLNAU_14781</name>
</gene>
<sequence>MATTSQTISKAMDLLAAVQKTTMENRNTSKWKDIHGSPSTLASQTLSFTIRAHSSWIVAFRHRSYNGRFLQVPIKLMGTMFIFDTARETKQSIKLILDDEGCPPPEWTKITFGDDYNADTTVFIVVDESCSVELFELKVDWEEDWALCQLVGRTASMSILGCEIKITSVLSFPLIACQADSLVISDWSFWSFTSDTFNHLLVLSGMPASSISNSAQNGMIVELSGVEFTGPKMKDEVGVVELNDADHVKQSQIVCSSDCDERMRLVENNRTSSWIWIHPPRHSCIDALSRSLDRSEEGLPFHTPTLLVYLSKFTAPMIHIQSTGKDFGRGRFTSRSGTPVFHDNPRFCSTLLPTRHFPGSDKDLGEWQRVILFVLSPGRSTALLQSTSGTLIVADCSFSKPSELESELVMVVGGKTPENERWKAPEDGNRNTSKMSGINPEMQALIGQCHCLNPDDCPTLSARKRNNLQLNLKHRNADHSLHISTRDWSSATFVRTLSNG</sequence>
<proteinExistence type="predicted"/>